<protein>
    <recommendedName>
        <fullName evidence="7">Papain fold toxin 1 (Glutamine deamidase) of polymorphic toxin system</fullName>
    </recommendedName>
</protein>
<keyword evidence="6" id="KW-1185">Reference proteome</keyword>
<evidence type="ECO:0000259" key="2">
    <source>
        <dbReference type="Pfam" id="PF01636"/>
    </source>
</evidence>
<dbReference type="SUPFAM" id="SSF56112">
    <property type="entry name" value="Protein kinase-like (PK-like)"/>
    <property type="match status" value="1"/>
</dbReference>
<dbReference type="Proteomes" id="UP000601223">
    <property type="component" value="Unassembled WGS sequence"/>
</dbReference>
<evidence type="ECO:0000313" key="6">
    <source>
        <dbReference type="Proteomes" id="UP000601223"/>
    </source>
</evidence>
<dbReference type="InterPro" id="IPR057746">
    <property type="entry name" value="CpnT-like_N"/>
</dbReference>
<feature type="domain" description="Aminoglycoside phosphotransferase" evidence="2">
    <location>
        <begin position="1766"/>
        <end position="1950"/>
    </location>
</feature>
<evidence type="ECO:0008006" key="7">
    <source>
        <dbReference type="Google" id="ProtNLM"/>
    </source>
</evidence>
<feature type="region of interest" description="Disordered" evidence="1">
    <location>
        <begin position="475"/>
        <end position="545"/>
    </location>
</feature>
<feature type="compositionally biased region" description="Pro residues" evidence="1">
    <location>
        <begin position="414"/>
        <end position="428"/>
    </location>
</feature>
<organism evidence="5 6">
    <name type="scientific">Catellatospora bangladeshensis</name>
    <dbReference type="NCBI Taxonomy" id="310355"/>
    <lineage>
        <taxon>Bacteria</taxon>
        <taxon>Bacillati</taxon>
        <taxon>Actinomycetota</taxon>
        <taxon>Actinomycetes</taxon>
        <taxon>Micromonosporales</taxon>
        <taxon>Micromonosporaceae</taxon>
        <taxon>Catellatospora</taxon>
    </lineage>
</organism>
<evidence type="ECO:0000313" key="5">
    <source>
        <dbReference type="EMBL" id="GIF85154.1"/>
    </source>
</evidence>
<dbReference type="EMBL" id="BONF01000044">
    <property type="protein sequence ID" value="GIF85154.1"/>
    <property type="molecule type" value="Genomic_DNA"/>
</dbReference>
<proteinExistence type="predicted"/>
<comment type="caution">
    <text evidence="5">The sequence shown here is derived from an EMBL/GenBank/DDBJ whole genome shotgun (WGS) entry which is preliminary data.</text>
</comment>
<feature type="region of interest" description="Disordered" evidence="1">
    <location>
        <begin position="1636"/>
        <end position="1668"/>
    </location>
</feature>
<feature type="domain" description="Tox-PL" evidence="3">
    <location>
        <begin position="805"/>
        <end position="927"/>
    </location>
</feature>
<dbReference type="Pfam" id="PF01636">
    <property type="entry name" value="APH"/>
    <property type="match status" value="1"/>
</dbReference>
<feature type="region of interest" description="Disordered" evidence="1">
    <location>
        <begin position="962"/>
        <end position="987"/>
    </location>
</feature>
<evidence type="ECO:0000259" key="4">
    <source>
        <dbReference type="Pfam" id="PF25547"/>
    </source>
</evidence>
<dbReference type="InterPro" id="IPR028908">
    <property type="entry name" value="Tox-PL_dom"/>
</dbReference>
<sequence length="2060" mass="219942">MPLLPSPIPHPLSYFDAPDWMRTALEWVVGIDWPEGDEAAMRELADDWYAASRQMTPLLDEADDAVLAAVAAMGGPDGRVAAAILALWAQIGSGHDTAGQEAVLAMVVDLLDDFGTQVDAGANQIEGVKIEFYVELGLLLIELIALAAAAAVTLGASMAGAAPAMYATRFAIQQALRRAAKELLERAAKKGLKDRIKDKINDAVKDRIKNRVVRELGEEALEEGLQEGATALGTQLYQVSEGNRGGLDGADLAKSAGLGALGGGIGGLTGLGRRFSNTTLGNFGEHALRGASGEVLAELSIGLVTGQDVSPQSLGMAATSATVGSVTGDTRTVVDGRLHGAELKLTGSPDVLGGVGPFPDAGPPSVTAGLTAETAAGSATGLSGVSGLVAEPSLGATRPDAPADPGGWGYHAPQPEPPQRPADLPPFVPDTTSVDVFTPSWQDATHPAAFTPFDPTQPAFQLDSSTAGAVLDRPDTAEAPHLPAPASDDGPAHPAPATGTPPATSTPVHGLPHGIPGPGVPTAGSAATAPRPATPAHPDVDDDRASWLPYSATHASPAPAVPTQPADDADQRDGVAVLAVGPARGQLSREAATAAWSAHPAGPFRPRKAENPDERLRYQRYTEVDRVRQLRELFDPLSSAVQLRYVNGSADCGALLLRDDLTAAQHEIYTRGKHLFDRRLAELNAGPIKDPLRSEITDEDFAAFQELRYGRREQVEFDLTEGPVNDRDPRSRATGGGWPPPVEHTRRYGVPGGYRMPLSLHQQDVELAVERDENGRPRRFSDLFGRWPRVANDGGPKADPARAINCTDVVLSVIDTWLHGRPRVAAPRVTDAFSPHLQPLGGEPGGAQRIERATGGRFGQLMGDHRYSGPEDLRIAQWEATRALEQALRVRGHGAVAVVLVEHPLGRSHAVTVHNQHGEIVYVDAQNNESPVGRVLPAAPVRMDMLLIGSDGIPVDLGLPPGHWSRPATAPDDPGVSQVEATGRQRPSEVYATPAQLATWDELSGGRLDELVAELKDRAGLTVDEKLRELREGLFRAVAPAPSHVGGDLDTKNLRCYEWQSGELFVHATALMLDPAATLEIAYEPDQFFTQYRDDPSDPFLAHAGPVPTGMTRELADQVVLWRALRGPGDTVDVDPAELAADAIDMQVRPLRGALEMRRRLIGEFGVEPGRIRLCYDDQPREVHYATSKFRRAHLVALPHVRDSGTAARAAMVAAIRGGGERGARRDARARALADQVIARHEPDGRPARYALLWVRRTRVPMGAFMDTKPELLRQTIALLRGTDPERRILLVGDDLFDRRPELRAAYEAEGVLDGVDTETLRDFWAAERHGGTKLGQGEQALFLHHLDSRRDIVQIGMESGALETAIALGVPTVYFQGREHVGDKGVRWQLYWDTWEYGQRDAVLGDDGRPQLFASGRPRTEFTPHTGPLRAPLATIHRVEFGPDLPDPEDRLTPPVAVYHPATVSAVSDRVAQLAAGELGTWPLRLGRDWSLLDTAWSPWTPAQWADSRYCAEQAERWLRTVPADIEAAARKWTAIEQALAGVLRPDRAAAYREAGHHTEAPGTPLSATRLAAAYEAAPADRPQAVAAHLGQLLAETEPRRQAAAELRLLQLDEQELGALRVAIERAVTARDTIRRIEHGQTIPGDGQPGDGPPSGTGADGVRDASRHGTIQSGTAAAVLERATAVRDSTGGVPDGAVDVLLGATPPVAVDPDGQPAVGDFAAAVFGQPVRLAEITGSTGAKGLSGAPVMLAHDADGNRIGVVKAFPDAEEFARELSGLQRLRTGEFTRFGTPAPLGVAVTPQRHGVIVSALAPGKPVDDLLGEVGVSSGASWAQAYRHLERSVAGVGAALADLHTAAAGSGGPVARAFLDRHVAVVRKWTGQLVDTLDNLPRHTVDLDGLTARVEEVITAAVGAAGRATLAHGDAHPGNFFWHPQQGLTVIDLPMLHYSMDDNGGPIGAAERDVAYFDIKLHDFGADLGLKPEELAHLRKTFRDAYRIAGGPDPDPALMALFGVRGAVHVLKEVPYRALRDGKRDDSTLMAMMEPKLALLWEVLGWNR</sequence>
<dbReference type="Pfam" id="PF15644">
    <property type="entry name" value="Gln_amidase"/>
    <property type="match status" value="1"/>
</dbReference>
<accession>A0A8J3JME1</accession>
<dbReference type="InterPro" id="IPR011009">
    <property type="entry name" value="Kinase-like_dom_sf"/>
</dbReference>
<dbReference type="RefSeq" id="WP_203754545.1">
    <property type="nucleotide sequence ID" value="NZ_BONF01000044.1"/>
</dbReference>
<feature type="compositionally biased region" description="Low complexity" evidence="1">
    <location>
        <begin position="495"/>
        <end position="507"/>
    </location>
</feature>
<dbReference type="Pfam" id="PF25547">
    <property type="entry name" value="WXG100_2"/>
    <property type="match status" value="1"/>
</dbReference>
<feature type="region of interest" description="Disordered" evidence="1">
    <location>
        <begin position="721"/>
        <end position="744"/>
    </location>
</feature>
<gene>
    <name evidence="5" type="ORF">Cba03nite_65030</name>
</gene>
<reference evidence="5 6" key="1">
    <citation type="submission" date="2021-01" db="EMBL/GenBank/DDBJ databases">
        <title>Whole genome shotgun sequence of Catellatospora bangladeshensis NBRC 107357.</title>
        <authorList>
            <person name="Komaki H."/>
            <person name="Tamura T."/>
        </authorList>
    </citation>
    <scope>NUCLEOTIDE SEQUENCE [LARGE SCALE GENOMIC DNA]</scope>
    <source>
        <strain evidence="5 6">NBRC 107357</strain>
    </source>
</reference>
<feature type="region of interest" description="Disordered" evidence="1">
    <location>
        <begin position="390"/>
        <end position="438"/>
    </location>
</feature>
<evidence type="ECO:0000259" key="3">
    <source>
        <dbReference type="Pfam" id="PF15644"/>
    </source>
</evidence>
<feature type="domain" description="Outer membrane channel protein CpnT-like N-terminal" evidence="4">
    <location>
        <begin position="8"/>
        <end position="169"/>
    </location>
</feature>
<evidence type="ECO:0000256" key="1">
    <source>
        <dbReference type="SAM" id="MobiDB-lite"/>
    </source>
</evidence>
<name>A0A8J3JME1_9ACTN</name>
<feature type="compositionally biased region" description="Low complexity" evidence="1">
    <location>
        <begin position="521"/>
        <end position="537"/>
    </location>
</feature>
<dbReference type="Gene3D" id="3.90.1200.10">
    <property type="match status" value="1"/>
</dbReference>
<feature type="compositionally biased region" description="Gly residues" evidence="1">
    <location>
        <begin position="1648"/>
        <end position="1660"/>
    </location>
</feature>
<dbReference type="InterPro" id="IPR002575">
    <property type="entry name" value="Aminoglycoside_PTrfase"/>
</dbReference>